<comment type="caution">
    <text evidence="3">The sequence shown here is derived from an EMBL/GenBank/DDBJ whole genome shotgun (WGS) entry which is preliminary data.</text>
</comment>
<dbReference type="SMART" id="SM01022">
    <property type="entry name" value="ASCH"/>
    <property type="match status" value="1"/>
</dbReference>
<dbReference type="PANTHER" id="PTHR39203">
    <property type="entry name" value="CYTOPLASMIC PROTEIN-RELATED"/>
    <property type="match status" value="1"/>
</dbReference>
<dbReference type="InterPro" id="IPR007374">
    <property type="entry name" value="ASCH_domain"/>
</dbReference>
<dbReference type="RefSeq" id="WP_251840879.1">
    <property type="nucleotide sequence ID" value="NZ_JACSPO010000018.1"/>
</dbReference>
<proteinExistence type="predicted"/>
<dbReference type="Gene3D" id="3.10.400.10">
    <property type="entry name" value="Sulfate adenylyltransferase"/>
    <property type="match status" value="1"/>
</dbReference>
<keyword evidence="4" id="KW-1185">Reference proteome</keyword>
<gene>
    <name evidence="3" type="ORF">H9624_15815</name>
</gene>
<organism evidence="3 4">
    <name type="scientific">Oceanitalea stevensii</name>
    <dbReference type="NCBI Taxonomy" id="2763072"/>
    <lineage>
        <taxon>Bacteria</taxon>
        <taxon>Bacillati</taxon>
        <taxon>Actinomycetota</taxon>
        <taxon>Actinomycetes</taxon>
        <taxon>Micrococcales</taxon>
        <taxon>Bogoriellaceae</taxon>
        <taxon>Georgenia</taxon>
    </lineage>
</organism>
<sequence>MAWSEDTDGSTEHEPGTAEARDAAVAAYWATARKRAGLNRLDVVVGQQAIGAVQPPAWSFGSDPREADSLLGLVLSGAKTGTSSAAQPYAVRGESVPRPGDLSIILDGSGRPRALIVTPAIEVGPYSAGDAAHAAAEGEGDLSLEHWRAVHAPFFAAELAEVGLGFDDDSEVVLERFRLLDPKRHSQGADEREPVLT</sequence>
<evidence type="ECO:0000256" key="1">
    <source>
        <dbReference type="SAM" id="MobiDB-lite"/>
    </source>
</evidence>
<dbReference type="EMBL" id="JACSPO010000018">
    <property type="protein sequence ID" value="MBD8063785.1"/>
    <property type="molecule type" value="Genomic_DNA"/>
</dbReference>
<dbReference type="Pfam" id="PF04266">
    <property type="entry name" value="ASCH"/>
    <property type="match status" value="1"/>
</dbReference>
<dbReference type="InterPro" id="IPR015947">
    <property type="entry name" value="PUA-like_sf"/>
</dbReference>
<reference evidence="3 4" key="1">
    <citation type="submission" date="2020-08" db="EMBL/GenBank/DDBJ databases">
        <title>A Genomic Blueprint of the Chicken Gut Microbiome.</title>
        <authorList>
            <person name="Gilroy R."/>
            <person name="Ravi A."/>
            <person name="Getino M."/>
            <person name="Pursley I."/>
            <person name="Horton D.L."/>
            <person name="Alikhan N.-F."/>
            <person name="Baker D."/>
            <person name="Gharbi K."/>
            <person name="Hall N."/>
            <person name="Watson M."/>
            <person name="Adriaenssens E.M."/>
            <person name="Foster-Nyarko E."/>
            <person name="Jarju S."/>
            <person name="Secka A."/>
            <person name="Antonio M."/>
            <person name="Oren A."/>
            <person name="Chaudhuri R."/>
            <person name="La Ragione R.M."/>
            <person name="Hildebrand F."/>
            <person name="Pallen M.J."/>
        </authorList>
    </citation>
    <scope>NUCLEOTIDE SEQUENCE [LARGE SCALE GENOMIC DNA]</scope>
    <source>
        <strain evidence="3 4">Sa1BUA1</strain>
    </source>
</reference>
<dbReference type="Proteomes" id="UP000661894">
    <property type="component" value="Unassembled WGS sequence"/>
</dbReference>
<feature type="domain" description="ASCH" evidence="2">
    <location>
        <begin position="58"/>
        <end position="181"/>
    </location>
</feature>
<protein>
    <submittedName>
        <fullName evidence="3">ASCH domain-containing protein</fullName>
    </submittedName>
</protein>
<feature type="compositionally biased region" description="Basic and acidic residues" evidence="1">
    <location>
        <begin position="10"/>
        <end position="20"/>
    </location>
</feature>
<accession>A0ABR8Z615</accession>
<dbReference type="InterPro" id="IPR009326">
    <property type="entry name" value="DUF984"/>
</dbReference>
<evidence type="ECO:0000313" key="4">
    <source>
        <dbReference type="Proteomes" id="UP000661894"/>
    </source>
</evidence>
<dbReference type="PANTHER" id="PTHR39203:SF1">
    <property type="entry name" value="CYTOPLASMIC PROTEIN"/>
    <property type="match status" value="1"/>
</dbReference>
<feature type="region of interest" description="Disordered" evidence="1">
    <location>
        <begin position="1"/>
        <end position="20"/>
    </location>
</feature>
<evidence type="ECO:0000313" key="3">
    <source>
        <dbReference type="EMBL" id="MBD8063785.1"/>
    </source>
</evidence>
<evidence type="ECO:0000259" key="2">
    <source>
        <dbReference type="SMART" id="SM01022"/>
    </source>
</evidence>
<dbReference type="SUPFAM" id="SSF88697">
    <property type="entry name" value="PUA domain-like"/>
    <property type="match status" value="1"/>
</dbReference>
<name>A0ABR8Z615_9MICO</name>